<dbReference type="InParanoid" id="A0A2R5G5B4"/>
<dbReference type="PANTHER" id="PTHR44314">
    <property type="entry name" value="CILIA- AND FLAGELLA-ASSOCIATED PROTEIN 70"/>
    <property type="match status" value="1"/>
</dbReference>
<feature type="region of interest" description="Disordered" evidence="3">
    <location>
        <begin position="1"/>
        <end position="32"/>
    </location>
</feature>
<dbReference type="Gene3D" id="1.25.40.10">
    <property type="entry name" value="Tetratricopeptide repeat domain"/>
    <property type="match status" value="1"/>
</dbReference>
<accession>A0A2R5G5B4</accession>
<keyword evidence="5" id="KW-1185">Reference proteome</keyword>
<keyword evidence="2" id="KW-0802">TPR repeat</keyword>
<organism evidence="4 5">
    <name type="scientific">Hondaea fermentalgiana</name>
    <dbReference type="NCBI Taxonomy" id="2315210"/>
    <lineage>
        <taxon>Eukaryota</taxon>
        <taxon>Sar</taxon>
        <taxon>Stramenopiles</taxon>
        <taxon>Bigyra</taxon>
        <taxon>Labyrinthulomycetes</taxon>
        <taxon>Thraustochytrida</taxon>
        <taxon>Thraustochytriidae</taxon>
        <taxon>Hondaea</taxon>
    </lineage>
</organism>
<evidence type="ECO:0000256" key="1">
    <source>
        <dbReference type="ARBA" id="ARBA00022737"/>
    </source>
</evidence>
<dbReference type="GO" id="GO:0003341">
    <property type="term" value="P:cilium movement"/>
    <property type="evidence" value="ECO:0007669"/>
    <property type="project" value="TreeGrafter"/>
</dbReference>
<proteinExistence type="predicted"/>
<dbReference type="InterPro" id="IPR011990">
    <property type="entry name" value="TPR-like_helical_dom_sf"/>
</dbReference>
<evidence type="ECO:0000256" key="2">
    <source>
        <dbReference type="ARBA" id="ARBA00022803"/>
    </source>
</evidence>
<keyword evidence="4" id="KW-0969">Cilium</keyword>
<dbReference type="AlphaFoldDB" id="A0A2R5G5B4"/>
<gene>
    <name evidence="4" type="ORF">FCC1311_017582</name>
</gene>
<dbReference type="EMBL" id="BEYU01000013">
    <property type="protein sequence ID" value="GBG25539.1"/>
    <property type="molecule type" value="Genomic_DNA"/>
</dbReference>
<dbReference type="SUPFAM" id="SSF48452">
    <property type="entry name" value="TPR-like"/>
    <property type="match status" value="1"/>
</dbReference>
<keyword evidence="1" id="KW-0677">Repeat</keyword>
<dbReference type="GO" id="GO:0070062">
    <property type="term" value="C:extracellular exosome"/>
    <property type="evidence" value="ECO:0007669"/>
    <property type="project" value="TreeGrafter"/>
</dbReference>
<dbReference type="InterPro" id="IPR052628">
    <property type="entry name" value="CFAP70"/>
</dbReference>
<evidence type="ECO:0000313" key="4">
    <source>
        <dbReference type="EMBL" id="GBG25539.1"/>
    </source>
</evidence>
<sequence>MAKKAKLDKAKNDEANEADSRPDADAPPVERGDLKISFPSFRVSPENDEQGLWFRWRLAAIESEGEVAPNAIVSAGCTEVVECTSGDLGFDAAVRGVPLSADFVNSALTAARSGSNEAYEIVVEAYRGEYGNAEEDELVGKSSIGLIPLMSNVQEPLQVDLRLCESAESDADESKNSTMLNSLVLSIRIEALGKLYDYWTNGAVLACDKVTLRDLPEEWSARFREGETTGVALKLGDSALLCNGKLVLEASTSVEDVVDAAETAESPEASTEASSEPAVWQIQLTAEGEEEQGLGQQQYVFLSPLDIQELREAGRAMLSVVVDAPPAEDARLELVAAGLTSSAPLLQPGEARAIMTANLDIKNVPVLSEEETNDEGERKQVEEESVGAKCSLSVQMTLARALVPAPPVPKPRLASVRDLVEGRPARRMRRQSALEMLDEAAAEIVDRVTSVYGETKSEEERERAHLLHNLNVNGHYQRMRLALKEALSKFVTSERLGEFAGLDGDVLYCAVFERALALLNQTFNDKVEAAKRGQTSLKAKPTPARRLTELQERLTNLLARAYDLESAGLLAEAEEVFQERVGDAEKTALMDGEQDLPVDPIVWFEYADFCLRNGEERRAVAAECLRSALAIDDGHVSSLVAYGAVLMDSGSDAQAETFLVRAVEAGLPTGASVRAKRDIVTAHGLSDMALWADLGKQFFENGDLERAAAAFRARADLGAPQIPEFARVLLLQNKFEEASTLVDALAANEDVDDVEIVSLRELMAKLVVQGTV</sequence>
<keyword evidence="4" id="KW-0282">Flagellum</keyword>
<reference evidence="4 5" key="1">
    <citation type="submission" date="2017-12" db="EMBL/GenBank/DDBJ databases">
        <title>Sequencing, de novo assembly and annotation of complete genome of a new Thraustochytrid species, strain FCC1311.</title>
        <authorList>
            <person name="Sedici K."/>
            <person name="Godart F."/>
            <person name="Aiese Cigliano R."/>
            <person name="Sanseverino W."/>
            <person name="Barakat M."/>
            <person name="Ortet P."/>
            <person name="Marechal E."/>
            <person name="Cagnac O."/>
            <person name="Amato A."/>
        </authorList>
    </citation>
    <scope>NUCLEOTIDE SEQUENCE [LARGE SCALE GENOMIC DNA]</scope>
</reference>
<protein>
    <submittedName>
        <fullName evidence="4">Cilia-and flagella-associated protein 70</fullName>
    </submittedName>
</protein>
<dbReference type="Proteomes" id="UP000241890">
    <property type="component" value="Unassembled WGS sequence"/>
</dbReference>
<dbReference type="PANTHER" id="PTHR44314:SF1">
    <property type="entry name" value="CILIA- AND FLAGELLA-ASSOCIATED PROTEIN 70"/>
    <property type="match status" value="1"/>
</dbReference>
<name>A0A2R5G5B4_9STRA</name>
<comment type="caution">
    <text evidence="4">The sequence shown here is derived from an EMBL/GenBank/DDBJ whole genome shotgun (WGS) entry which is preliminary data.</text>
</comment>
<dbReference type="GO" id="GO:0031514">
    <property type="term" value="C:motile cilium"/>
    <property type="evidence" value="ECO:0007669"/>
    <property type="project" value="TreeGrafter"/>
</dbReference>
<evidence type="ECO:0000313" key="5">
    <source>
        <dbReference type="Proteomes" id="UP000241890"/>
    </source>
</evidence>
<dbReference type="GO" id="GO:0060271">
    <property type="term" value="P:cilium assembly"/>
    <property type="evidence" value="ECO:0007669"/>
    <property type="project" value="TreeGrafter"/>
</dbReference>
<evidence type="ECO:0000256" key="3">
    <source>
        <dbReference type="SAM" id="MobiDB-lite"/>
    </source>
</evidence>
<keyword evidence="4" id="KW-0966">Cell projection</keyword>